<dbReference type="GO" id="GO:0003677">
    <property type="term" value="F:DNA binding"/>
    <property type="evidence" value="ECO:0007669"/>
    <property type="project" value="InterPro"/>
</dbReference>
<name>A0A415L5G6_9FIRM</name>
<accession>A0A415L5G6</accession>
<feature type="domain" description="HTH cro/C1-type" evidence="1">
    <location>
        <begin position="7"/>
        <end position="68"/>
    </location>
</feature>
<evidence type="ECO:0000313" key="2">
    <source>
        <dbReference type="EMBL" id="RHL43715.1"/>
    </source>
</evidence>
<dbReference type="RefSeq" id="WP_118393454.1">
    <property type="nucleotide sequence ID" value="NZ_QROS01000016.1"/>
</dbReference>
<dbReference type="PROSITE" id="PS50943">
    <property type="entry name" value="HTH_CROC1"/>
    <property type="match status" value="1"/>
</dbReference>
<proteinExistence type="predicted"/>
<evidence type="ECO:0000259" key="1">
    <source>
        <dbReference type="PROSITE" id="PS50943"/>
    </source>
</evidence>
<dbReference type="Proteomes" id="UP000285897">
    <property type="component" value="Unassembled WGS sequence"/>
</dbReference>
<organism evidence="2 3">
    <name type="scientific">Blautia obeum</name>
    <dbReference type="NCBI Taxonomy" id="40520"/>
    <lineage>
        <taxon>Bacteria</taxon>
        <taxon>Bacillati</taxon>
        <taxon>Bacillota</taxon>
        <taxon>Clostridia</taxon>
        <taxon>Lachnospirales</taxon>
        <taxon>Lachnospiraceae</taxon>
        <taxon>Blautia</taxon>
    </lineage>
</organism>
<dbReference type="Gene3D" id="1.10.260.40">
    <property type="entry name" value="lambda repressor-like DNA-binding domains"/>
    <property type="match status" value="1"/>
</dbReference>
<gene>
    <name evidence="2" type="ORF">DW021_15480</name>
</gene>
<dbReference type="SMART" id="SM00530">
    <property type="entry name" value="HTH_XRE"/>
    <property type="match status" value="1"/>
</dbReference>
<protein>
    <submittedName>
        <fullName evidence="2">XRE family transcriptional regulator</fullName>
    </submittedName>
</protein>
<dbReference type="CDD" id="cd00093">
    <property type="entry name" value="HTH_XRE"/>
    <property type="match status" value="1"/>
</dbReference>
<dbReference type="Pfam" id="PF01381">
    <property type="entry name" value="HTH_3"/>
    <property type="match status" value="1"/>
</dbReference>
<dbReference type="InterPro" id="IPR001387">
    <property type="entry name" value="Cro/C1-type_HTH"/>
</dbReference>
<dbReference type="EMBL" id="QROS01000016">
    <property type="protein sequence ID" value="RHL43715.1"/>
    <property type="molecule type" value="Genomic_DNA"/>
</dbReference>
<dbReference type="InterPro" id="IPR010982">
    <property type="entry name" value="Lambda_DNA-bd_dom_sf"/>
</dbReference>
<dbReference type="SUPFAM" id="SSF47413">
    <property type="entry name" value="lambda repressor-like DNA-binding domains"/>
    <property type="match status" value="1"/>
</dbReference>
<dbReference type="AlphaFoldDB" id="A0A415L5G6"/>
<sequence>MTLGDIIRNYRENNNITLGEFANACSLSKGYISMLENNINPRNNKPISPTLPSMAKVASGMGIDLDTLLKMLDKKQPVQLISDKLESSSPLVVDYQKPDQERYYQRISEYTARFLDLYNQLSSTNKGKVVSYTKGLLHTQQMEDALLPNAANDRNATEEEKKHVDNIMKNDKEWM</sequence>
<comment type="caution">
    <text evidence="2">The sequence shown here is derived from an EMBL/GenBank/DDBJ whole genome shotgun (WGS) entry which is preliminary data.</text>
</comment>
<evidence type="ECO:0000313" key="3">
    <source>
        <dbReference type="Proteomes" id="UP000285897"/>
    </source>
</evidence>
<reference evidence="2 3" key="1">
    <citation type="submission" date="2018-08" db="EMBL/GenBank/DDBJ databases">
        <title>A genome reference for cultivated species of the human gut microbiota.</title>
        <authorList>
            <person name="Zou Y."/>
            <person name="Xue W."/>
            <person name="Luo G."/>
        </authorList>
    </citation>
    <scope>NUCLEOTIDE SEQUENCE [LARGE SCALE GENOMIC DNA]</scope>
    <source>
        <strain evidence="2 3">AF37-6AC</strain>
    </source>
</reference>